<keyword evidence="6 8" id="KW-1133">Transmembrane helix</keyword>
<feature type="transmembrane region" description="Helical" evidence="8">
    <location>
        <begin position="248"/>
        <end position="266"/>
    </location>
</feature>
<evidence type="ECO:0000313" key="11">
    <source>
        <dbReference type="Proteomes" id="UP000658278"/>
    </source>
</evidence>
<comment type="caution">
    <text evidence="10">The sequence shown here is derived from an EMBL/GenBank/DDBJ whole genome shotgun (WGS) entry which is preliminary data.</text>
</comment>
<keyword evidence="5 8" id="KW-0812">Transmembrane</keyword>
<feature type="transmembrane region" description="Helical" evidence="8">
    <location>
        <begin position="209"/>
        <end position="228"/>
    </location>
</feature>
<organism evidence="10 11">
    <name type="scientific">Haloferula rosea</name>
    <dbReference type="NCBI Taxonomy" id="490093"/>
    <lineage>
        <taxon>Bacteria</taxon>
        <taxon>Pseudomonadati</taxon>
        <taxon>Verrucomicrobiota</taxon>
        <taxon>Verrucomicrobiia</taxon>
        <taxon>Verrucomicrobiales</taxon>
        <taxon>Verrucomicrobiaceae</taxon>
        <taxon>Haloferula</taxon>
    </lineage>
</organism>
<accession>A0A934RE88</accession>
<feature type="chain" id="PRO_5037804366" evidence="9">
    <location>
        <begin position="21"/>
        <end position="529"/>
    </location>
</feature>
<dbReference type="GO" id="GO:0005283">
    <property type="term" value="F:amino acid:sodium symporter activity"/>
    <property type="evidence" value="ECO:0007669"/>
    <property type="project" value="InterPro"/>
</dbReference>
<proteinExistence type="inferred from homology"/>
<comment type="similarity">
    <text evidence="2 8">Belongs to the alanine or glycine:cation symporter (AGCS) (TC 2.A.25) family.</text>
</comment>
<keyword evidence="9" id="KW-0732">Signal</keyword>
<protein>
    <submittedName>
        <fullName evidence="10">Alanine:cation symporter family protein</fullName>
    </submittedName>
</protein>
<dbReference type="RefSeq" id="WP_200279276.1">
    <property type="nucleotide sequence ID" value="NZ_JAENII010000008.1"/>
</dbReference>
<evidence type="ECO:0000256" key="7">
    <source>
        <dbReference type="ARBA" id="ARBA00023136"/>
    </source>
</evidence>
<feature type="transmembrane region" description="Helical" evidence="8">
    <location>
        <begin position="453"/>
        <end position="471"/>
    </location>
</feature>
<feature type="transmembrane region" description="Helical" evidence="8">
    <location>
        <begin position="409"/>
        <end position="432"/>
    </location>
</feature>
<dbReference type="PRINTS" id="PR00175">
    <property type="entry name" value="NAALASMPORT"/>
</dbReference>
<dbReference type="AlphaFoldDB" id="A0A934RE88"/>
<dbReference type="Pfam" id="PF01235">
    <property type="entry name" value="Na_Ala_symp"/>
    <property type="match status" value="1"/>
</dbReference>
<feature type="signal peptide" evidence="9">
    <location>
        <begin position="1"/>
        <end position="20"/>
    </location>
</feature>
<keyword evidence="7 8" id="KW-0472">Membrane</keyword>
<dbReference type="GO" id="GO:0005886">
    <property type="term" value="C:plasma membrane"/>
    <property type="evidence" value="ECO:0007669"/>
    <property type="project" value="UniProtKB-SubCell"/>
</dbReference>
<evidence type="ECO:0000256" key="1">
    <source>
        <dbReference type="ARBA" id="ARBA00004651"/>
    </source>
</evidence>
<feature type="transmembrane region" description="Helical" evidence="8">
    <location>
        <begin position="75"/>
        <end position="102"/>
    </location>
</feature>
<dbReference type="PANTHER" id="PTHR30330">
    <property type="entry name" value="AGSS FAMILY TRANSPORTER, SODIUM-ALANINE"/>
    <property type="match status" value="1"/>
</dbReference>
<gene>
    <name evidence="10" type="ORF">JIN81_11280</name>
</gene>
<evidence type="ECO:0000256" key="2">
    <source>
        <dbReference type="ARBA" id="ARBA00009261"/>
    </source>
</evidence>
<comment type="subcellular location">
    <subcellularLocation>
        <location evidence="1 8">Cell membrane</location>
        <topology evidence="1 8">Multi-pass membrane protein</topology>
    </subcellularLocation>
</comment>
<evidence type="ECO:0000256" key="5">
    <source>
        <dbReference type="ARBA" id="ARBA00022692"/>
    </source>
</evidence>
<dbReference type="EMBL" id="JAENII010000008">
    <property type="protein sequence ID" value="MBK1827604.1"/>
    <property type="molecule type" value="Genomic_DNA"/>
</dbReference>
<feature type="transmembrane region" description="Helical" evidence="8">
    <location>
        <begin position="477"/>
        <end position="496"/>
    </location>
</feature>
<evidence type="ECO:0000313" key="10">
    <source>
        <dbReference type="EMBL" id="MBK1827604.1"/>
    </source>
</evidence>
<evidence type="ECO:0000256" key="4">
    <source>
        <dbReference type="ARBA" id="ARBA00022475"/>
    </source>
</evidence>
<dbReference type="Proteomes" id="UP000658278">
    <property type="component" value="Unassembled WGS sequence"/>
</dbReference>
<dbReference type="PANTHER" id="PTHR30330:SF3">
    <property type="entry name" value="TRANSCRIPTIONAL REGULATOR, LRP FAMILY"/>
    <property type="match status" value="1"/>
</dbReference>
<dbReference type="NCBIfam" id="TIGR00835">
    <property type="entry name" value="agcS"/>
    <property type="match status" value="1"/>
</dbReference>
<keyword evidence="11" id="KW-1185">Reference proteome</keyword>
<reference evidence="10" key="1">
    <citation type="submission" date="2021-01" db="EMBL/GenBank/DDBJ databases">
        <title>Modified the classification status of verrucomicrobia.</title>
        <authorList>
            <person name="Feng X."/>
        </authorList>
    </citation>
    <scope>NUCLEOTIDE SEQUENCE</scope>
    <source>
        <strain evidence="10">KCTC 22201</strain>
    </source>
</reference>
<dbReference type="Gene3D" id="1.20.1740.10">
    <property type="entry name" value="Amino acid/polyamine transporter I"/>
    <property type="match status" value="1"/>
</dbReference>
<evidence type="ECO:0000256" key="9">
    <source>
        <dbReference type="SAM" id="SignalP"/>
    </source>
</evidence>
<name>A0A934RE88_9BACT</name>
<sequence>MLTFVAVFLFIGGATTQLSAQDESEPPAKELTFDEKLNEAVQPYTDAVSTVVFVPIWKGEIGQGENKVDLEVPFVLLWLAGGAVFFTIFFKFINVRGFGLALKTVRGKYSKSDDPGEITHFQALTAAVSGTVGLGNIAGVAIAISVGGPGAAFWMVVMGLCGMSSKFAECTLGVKYRQIGKDGKVHGGPMLYLTRGFAERGLGPLGKTLAVFFSICAIGASFGGGNMFQINQATSQLANVTGGAVEGYRWAVGVAVALLVGAVIIGGISRIGKITARLVPAMTVLYIIGCFIVLGTHIDKIGPTFGLIFEKAFSGEAMAGGLIGTFLQGVRRAAFSNEAGIGSAPIAHAAVKTRFAASEGLVALLEPFVDTVLICTMTALVVIVTGDYTHQGVDGITITSDSFASVVPWFSYVLSIAVILFALSTLITWSYYGLQAWKFLFGKSHAADLTYKVIFCLVIILGAAMSPGAVIDFSDAMLFSMSFANLIGVYFMLPVIKKELAKFKAFARRVDAGEDMDHAAAAVKSGDVS</sequence>
<keyword evidence="8" id="KW-0769">Symport</keyword>
<evidence type="ECO:0000256" key="3">
    <source>
        <dbReference type="ARBA" id="ARBA00022448"/>
    </source>
</evidence>
<evidence type="ECO:0000256" key="6">
    <source>
        <dbReference type="ARBA" id="ARBA00022989"/>
    </source>
</evidence>
<feature type="transmembrane region" description="Helical" evidence="8">
    <location>
        <begin position="123"/>
        <end position="146"/>
    </location>
</feature>
<feature type="transmembrane region" description="Helical" evidence="8">
    <location>
        <begin position="278"/>
        <end position="298"/>
    </location>
</feature>
<evidence type="ECO:0000256" key="8">
    <source>
        <dbReference type="RuleBase" id="RU363064"/>
    </source>
</evidence>
<keyword evidence="4 8" id="KW-1003">Cell membrane</keyword>
<keyword evidence="3 8" id="KW-0813">Transport</keyword>
<dbReference type="InterPro" id="IPR001463">
    <property type="entry name" value="Na/Ala_symport"/>
</dbReference>